<dbReference type="FunFam" id="3.30.710.10:FF:000020">
    <property type="entry name" value="Potassium voltage-gated channel protein Shaw"/>
    <property type="match status" value="1"/>
</dbReference>
<dbReference type="PANTHER" id="PTHR11537">
    <property type="entry name" value="VOLTAGE-GATED POTASSIUM CHANNEL"/>
    <property type="match status" value="1"/>
</dbReference>
<keyword evidence="3" id="KW-0633">Potassium transport</keyword>
<feature type="transmembrane region" description="Helical" evidence="14">
    <location>
        <begin position="224"/>
        <end position="242"/>
    </location>
</feature>
<dbReference type="AlphaFoldDB" id="A0A834VDT5"/>
<evidence type="ECO:0000259" key="15">
    <source>
        <dbReference type="SMART" id="SM00225"/>
    </source>
</evidence>
<evidence type="ECO:0000256" key="4">
    <source>
        <dbReference type="ARBA" id="ARBA00022692"/>
    </source>
</evidence>
<dbReference type="InterPro" id="IPR000210">
    <property type="entry name" value="BTB/POZ_dom"/>
</dbReference>
<dbReference type="InterPro" id="IPR003974">
    <property type="entry name" value="K_chnl_volt-dep_Kv3"/>
</dbReference>
<dbReference type="InterPro" id="IPR003968">
    <property type="entry name" value="K_chnl_volt-dep_Kv"/>
</dbReference>
<dbReference type="PRINTS" id="PR01498">
    <property type="entry name" value="SHAWCHANNEL"/>
</dbReference>
<evidence type="ECO:0000256" key="10">
    <source>
        <dbReference type="ARBA" id="ARBA00023136"/>
    </source>
</evidence>
<dbReference type="CDD" id="cd18416">
    <property type="entry name" value="BTB_Shaw-like"/>
    <property type="match status" value="1"/>
</dbReference>
<dbReference type="PRINTS" id="PR00169">
    <property type="entry name" value="KCHANNEL"/>
</dbReference>
<feature type="region of interest" description="Disordered" evidence="13">
    <location>
        <begin position="263"/>
        <end position="350"/>
    </location>
</feature>
<dbReference type="PRINTS" id="PR01491">
    <property type="entry name" value="KVCHANNEL"/>
</dbReference>
<keyword evidence="6" id="KW-0851">Voltage-gated channel</keyword>
<evidence type="ECO:0000256" key="14">
    <source>
        <dbReference type="SAM" id="Phobius"/>
    </source>
</evidence>
<dbReference type="SUPFAM" id="SSF54695">
    <property type="entry name" value="POZ domain"/>
    <property type="match status" value="1"/>
</dbReference>
<accession>A0A834VDT5</accession>
<dbReference type="GO" id="GO:0032809">
    <property type="term" value="C:neuronal cell body membrane"/>
    <property type="evidence" value="ECO:0007669"/>
    <property type="project" value="TreeGrafter"/>
</dbReference>
<dbReference type="InterPro" id="IPR027359">
    <property type="entry name" value="Volt_channel_dom_sf"/>
</dbReference>
<feature type="domain" description="BTB" evidence="15">
    <location>
        <begin position="59"/>
        <end position="159"/>
    </location>
</feature>
<comment type="similarity">
    <text evidence="12">Belongs to the potassium channel family. C (Shaw) (TC 1.A.1.2) subfamily. Shaw sub-subfamily.</text>
</comment>
<feature type="transmembrane region" description="Helical" evidence="14">
    <location>
        <begin position="530"/>
        <end position="551"/>
    </location>
</feature>
<dbReference type="EMBL" id="WVUK01000054">
    <property type="protein sequence ID" value="KAF7493887.1"/>
    <property type="molecule type" value="Genomic_DNA"/>
</dbReference>
<evidence type="ECO:0000256" key="3">
    <source>
        <dbReference type="ARBA" id="ARBA00022538"/>
    </source>
</evidence>
<organism evidence="16">
    <name type="scientific">Sarcoptes scabiei</name>
    <name type="common">Itch mite</name>
    <name type="synonym">Acarus scabiei</name>
    <dbReference type="NCBI Taxonomy" id="52283"/>
    <lineage>
        <taxon>Eukaryota</taxon>
        <taxon>Metazoa</taxon>
        <taxon>Ecdysozoa</taxon>
        <taxon>Arthropoda</taxon>
        <taxon>Chelicerata</taxon>
        <taxon>Arachnida</taxon>
        <taxon>Acari</taxon>
        <taxon>Acariformes</taxon>
        <taxon>Sarcoptiformes</taxon>
        <taxon>Astigmata</taxon>
        <taxon>Psoroptidia</taxon>
        <taxon>Sarcoptoidea</taxon>
        <taxon>Sarcoptidae</taxon>
        <taxon>Sarcoptinae</taxon>
        <taxon>Sarcoptes</taxon>
    </lineage>
</organism>
<dbReference type="InterPro" id="IPR011333">
    <property type="entry name" value="SKP1/BTB/POZ_sf"/>
</dbReference>
<keyword evidence="8 14" id="KW-1133">Transmembrane helix</keyword>
<keyword evidence="18" id="KW-1185">Reference proteome</keyword>
<dbReference type="Pfam" id="PF02214">
    <property type="entry name" value="BTB_2"/>
    <property type="match status" value="1"/>
</dbReference>
<keyword evidence="4 14" id="KW-0812">Transmembrane</keyword>
<dbReference type="Gene3D" id="3.30.710.10">
    <property type="entry name" value="Potassium Channel Kv1.1, Chain A"/>
    <property type="match status" value="1"/>
</dbReference>
<reference evidence="18" key="1">
    <citation type="journal article" date="2020" name="PLoS Negl. Trop. Dis.">
        <title>High-quality nuclear genome for Sarcoptes scabiei-A critical resource for a neglected parasite.</title>
        <authorList>
            <person name="Korhonen P.K."/>
            <person name="Gasser R.B."/>
            <person name="Ma G."/>
            <person name="Wang T."/>
            <person name="Stroehlein A.J."/>
            <person name="Young N.D."/>
            <person name="Ang C.S."/>
            <person name="Fernando D.D."/>
            <person name="Lu H.C."/>
            <person name="Taylor S."/>
            <person name="Reynolds S.L."/>
            <person name="Mofiz E."/>
            <person name="Najaraj S.H."/>
            <person name="Gowda H."/>
            <person name="Madugundu A."/>
            <person name="Renuse S."/>
            <person name="Holt D."/>
            <person name="Pandey A."/>
            <person name="Papenfuss A.T."/>
            <person name="Fischer K."/>
        </authorList>
    </citation>
    <scope>NUCLEOTIDE SEQUENCE [LARGE SCALE GENOMIC DNA]</scope>
</reference>
<evidence type="ECO:0000256" key="13">
    <source>
        <dbReference type="SAM" id="MobiDB-lite"/>
    </source>
</evidence>
<dbReference type="SUPFAM" id="SSF81324">
    <property type="entry name" value="Voltage-gated potassium channels"/>
    <property type="match status" value="1"/>
</dbReference>
<evidence type="ECO:0000256" key="9">
    <source>
        <dbReference type="ARBA" id="ARBA00023065"/>
    </source>
</evidence>
<evidence type="ECO:0000313" key="16">
    <source>
        <dbReference type="EMBL" id="KAF7493887.1"/>
    </source>
</evidence>
<evidence type="ECO:0000256" key="2">
    <source>
        <dbReference type="ARBA" id="ARBA00022448"/>
    </source>
</evidence>
<dbReference type="PANTHER" id="PTHR11537:SF252">
    <property type="entry name" value="POTASSIUM VOLTAGE-GATED CHANNEL PROTEIN SHAW"/>
    <property type="match status" value="1"/>
</dbReference>
<evidence type="ECO:0000256" key="7">
    <source>
        <dbReference type="ARBA" id="ARBA00022958"/>
    </source>
</evidence>
<evidence type="ECO:0000313" key="18">
    <source>
        <dbReference type="Proteomes" id="UP000070412"/>
    </source>
</evidence>
<dbReference type="InterPro" id="IPR005821">
    <property type="entry name" value="Ion_trans_dom"/>
</dbReference>
<dbReference type="GO" id="GO:0042734">
    <property type="term" value="C:presynaptic membrane"/>
    <property type="evidence" value="ECO:0007669"/>
    <property type="project" value="TreeGrafter"/>
</dbReference>
<comment type="subcellular location">
    <subcellularLocation>
        <location evidence="1">Membrane</location>
        <topology evidence="1">Multi-pass membrane protein</topology>
    </subcellularLocation>
</comment>
<feature type="region of interest" description="Disordered" evidence="13">
    <location>
        <begin position="701"/>
        <end position="738"/>
    </location>
</feature>
<dbReference type="GO" id="GO:0051260">
    <property type="term" value="P:protein homooligomerization"/>
    <property type="evidence" value="ECO:0007669"/>
    <property type="project" value="InterPro"/>
</dbReference>
<evidence type="ECO:0000256" key="6">
    <source>
        <dbReference type="ARBA" id="ARBA00022882"/>
    </source>
</evidence>
<dbReference type="Pfam" id="PF00520">
    <property type="entry name" value="Ion_trans"/>
    <property type="match status" value="1"/>
</dbReference>
<dbReference type="EnsemblMetazoa" id="SSS_1169s_mrna">
    <property type="protein sequence ID" value="KAF7493887.1"/>
    <property type="gene ID" value="SSS_1169"/>
</dbReference>
<dbReference type="OrthoDB" id="415460at2759"/>
<feature type="compositionally biased region" description="Pro residues" evidence="13">
    <location>
        <begin position="290"/>
        <end position="299"/>
    </location>
</feature>
<evidence type="ECO:0000256" key="1">
    <source>
        <dbReference type="ARBA" id="ARBA00004141"/>
    </source>
</evidence>
<evidence type="ECO:0000256" key="8">
    <source>
        <dbReference type="ARBA" id="ARBA00022989"/>
    </source>
</evidence>
<name>A0A834VDT5_SARSC</name>
<feature type="compositionally biased region" description="Polar residues" evidence="13">
    <location>
        <begin position="648"/>
        <end position="660"/>
    </location>
</feature>
<dbReference type="Gene3D" id="1.20.120.350">
    <property type="entry name" value="Voltage-gated potassium channels. Chain C"/>
    <property type="match status" value="2"/>
</dbReference>
<keyword evidence="9" id="KW-0406">Ion transport</keyword>
<feature type="compositionally biased region" description="Basic residues" evidence="13">
    <location>
        <begin position="321"/>
        <end position="331"/>
    </location>
</feature>
<dbReference type="GO" id="GO:0043679">
    <property type="term" value="C:axon terminus"/>
    <property type="evidence" value="ECO:0007669"/>
    <property type="project" value="TreeGrafter"/>
</dbReference>
<dbReference type="Gene3D" id="1.10.287.70">
    <property type="match status" value="1"/>
</dbReference>
<feature type="compositionally biased region" description="Low complexity" evidence="13">
    <location>
        <begin position="264"/>
        <end position="283"/>
    </location>
</feature>
<proteinExistence type="inferred from homology"/>
<reference evidence="17" key="3">
    <citation type="submission" date="2022-06" db="UniProtKB">
        <authorList>
            <consortium name="EnsemblMetazoa"/>
        </authorList>
    </citation>
    <scope>IDENTIFICATION</scope>
</reference>
<dbReference type="InterPro" id="IPR003131">
    <property type="entry name" value="T1-type_BTB"/>
</dbReference>
<keyword evidence="2" id="KW-0813">Transport</keyword>
<dbReference type="GO" id="GO:0001508">
    <property type="term" value="P:action potential"/>
    <property type="evidence" value="ECO:0007669"/>
    <property type="project" value="TreeGrafter"/>
</dbReference>
<dbReference type="GO" id="GO:0032590">
    <property type="term" value="C:dendrite membrane"/>
    <property type="evidence" value="ECO:0007669"/>
    <property type="project" value="TreeGrafter"/>
</dbReference>
<evidence type="ECO:0000256" key="12">
    <source>
        <dbReference type="ARBA" id="ARBA00061303"/>
    </source>
</evidence>
<feature type="compositionally biased region" description="Low complexity" evidence="13">
    <location>
        <begin position="333"/>
        <end position="349"/>
    </location>
</feature>
<keyword evidence="10 14" id="KW-0472">Membrane</keyword>
<protein>
    <submittedName>
        <fullName evidence="16">Potassium voltage-gated channel protein Shaw</fullName>
    </submittedName>
</protein>
<reference evidence="16" key="2">
    <citation type="submission" date="2020-01" db="EMBL/GenBank/DDBJ databases">
        <authorList>
            <person name="Korhonen P.K.K."/>
            <person name="Guangxu M.G."/>
            <person name="Wang T.W."/>
            <person name="Stroehlein A.J.S."/>
            <person name="Young N.D."/>
            <person name="Ang C.-S.A."/>
            <person name="Fernando D.W.F."/>
            <person name="Lu H.L."/>
            <person name="Taylor S.T."/>
            <person name="Ehtesham M.E.M."/>
            <person name="Najaraj S.H.N."/>
            <person name="Harsha G.H.G."/>
            <person name="Madugundu A.M."/>
            <person name="Renuse S.R."/>
            <person name="Holt D.H."/>
            <person name="Pandey A.P."/>
            <person name="Papenfuss A.P."/>
            <person name="Gasser R.B.G."/>
            <person name="Fischer K.F."/>
        </authorList>
    </citation>
    <scope>NUCLEOTIDE SEQUENCE</scope>
    <source>
        <strain evidence="16">SSS_KF_BRIS2020</strain>
    </source>
</reference>
<evidence type="ECO:0000256" key="11">
    <source>
        <dbReference type="ARBA" id="ARBA00023303"/>
    </source>
</evidence>
<dbReference type="Proteomes" id="UP000070412">
    <property type="component" value="Unassembled WGS sequence"/>
</dbReference>
<evidence type="ECO:0000256" key="5">
    <source>
        <dbReference type="ARBA" id="ARBA00022826"/>
    </source>
</evidence>
<feature type="region of interest" description="Disordered" evidence="13">
    <location>
        <begin position="648"/>
        <end position="677"/>
    </location>
</feature>
<feature type="compositionally biased region" description="Low complexity" evidence="13">
    <location>
        <begin position="300"/>
        <end position="310"/>
    </location>
</feature>
<dbReference type="SMART" id="SM00225">
    <property type="entry name" value="BTB"/>
    <property type="match status" value="1"/>
</dbReference>
<feature type="transmembrane region" description="Helical" evidence="14">
    <location>
        <begin position="589"/>
        <end position="614"/>
    </location>
</feature>
<dbReference type="GO" id="GO:0008076">
    <property type="term" value="C:voltage-gated potassium channel complex"/>
    <property type="evidence" value="ECO:0007669"/>
    <property type="project" value="InterPro"/>
</dbReference>
<evidence type="ECO:0000313" key="17">
    <source>
        <dbReference type="EnsemblMetazoa" id="KAF7493887.1"/>
    </source>
</evidence>
<dbReference type="InterPro" id="IPR028325">
    <property type="entry name" value="VG_K_chnl"/>
</dbReference>
<keyword evidence="5" id="KW-0631">Potassium channel</keyword>
<dbReference type="GO" id="GO:0045211">
    <property type="term" value="C:postsynaptic membrane"/>
    <property type="evidence" value="ECO:0007669"/>
    <property type="project" value="TreeGrafter"/>
</dbReference>
<dbReference type="GO" id="GO:0005251">
    <property type="term" value="F:delayed rectifier potassium channel activity"/>
    <property type="evidence" value="ECO:0007669"/>
    <property type="project" value="TreeGrafter"/>
</dbReference>
<keyword evidence="7" id="KW-0630">Potassium</keyword>
<gene>
    <name evidence="16" type="ORF">SSS_1169</name>
</gene>
<dbReference type="FunFam" id="1.10.287.70:FF:000002">
    <property type="entry name" value="Potassium voltage-gated channel subfamily a member"/>
    <property type="match status" value="1"/>
</dbReference>
<keyword evidence="11" id="KW-0407">Ion channel</keyword>
<sequence>MLDRALITGRTTGVVGGSDVSYLNESSSSSIVIGTGYGATRFRGAGFGSPTINNTNDNNRIILNVGGIRFETYKTTLRKIPATRLSKLTDALANYDPVLNEYFFDRHPGVFAQILNYYRTGKLHYPTNVCGPLFEEELEFWGLDANQVEPCCWMTYTCHRDTQQTLAILDTLDIDAASLTEEEMSKKFGYEEQFRKGKLTRWQRLKPKIWLLFDEPYSSNAAKGVAIISVFFICVSIFSFCIKTHPNMRVPVIYNRTIRQQPNFRSSRYPSPSSSSSYFYDSSHQNQNVKPPPPPPLPSQSPTSSSSSNPMEFVSSGPQLRHNHHRYRKRPPLTSSTSSSSTSTSSLSSKNIAQLKNLNYSEKISNNSQENRIENFFTENLLNESEENRIDQIVNDRYNHRYVSYRYPQQRGSKSTWTLDKHKTDAHDAFFYIESICNAWFSFEIATRFLVAPSKIEFTKDAINVIDAIATLSFYSDLLLQSLAASVQLANADILDFFSIIRILRLFKLTRHSRGLKILVHTFRASAKELFLLVFFLMLGIVIFASLVYYAERLQANPRNDFKSIPEGLWWAIVTMTTVGYGDMVPQTYAGMIVGALCALAGVLTIALPVPVIVSNFTMFYSHTQAREKLPRQRRRVVNVVDPCLSGSATTGNVGGNSNWTPTPTPPPSSSKSITPSPINMISIQKSQSNLISITTTSVKSNHHNDVHNNQNNPNHNNEESENRDPIGNQQSIHGDRSIVIKRRKSSLMRQSKQLESEHRTELPSMPLVEIEKKSTTISTKTSDSVSSSSILPQDSIIQENPKEIDCSSSKCKHLASNPINHIDFDQNNSTRLSILTKSSTSSSSSSTSTTTTTIATIETNMKSNPIIKELDLETQQQQQQKQKQIKQTRIVFQTNRKNSIPHVELC</sequence>